<dbReference type="InParanoid" id="L9JF67"/>
<feature type="repeat" description="ANK" evidence="16">
    <location>
        <begin position="74"/>
        <end position="102"/>
    </location>
</feature>
<accession>L9JF67</accession>
<dbReference type="Pfam" id="PF12349">
    <property type="entry name" value="Sterol-sensing"/>
    <property type="match status" value="1"/>
</dbReference>
<dbReference type="SMART" id="SM00248">
    <property type="entry name" value="ANK"/>
    <property type="match status" value="7"/>
</dbReference>
<dbReference type="PRINTS" id="PR01415">
    <property type="entry name" value="ANKYRIN"/>
</dbReference>
<keyword evidence="14" id="KW-0753">Steroid metabolism</keyword>
<feature type="transmembrane region" description="Helical" evidence="17">
    <location>
        <begin position="839"/>
        <end position="860"/>
    </location>
</feature>
<evidence type="ECO:0000256" key="1">
    <source>
        <dbReference type="ARBA" id="ARBA00004127"/>
    </source>
</evidence>
<protein>
    <submittedName>
        <fullName evidence="19">Niemann-Pick C1 protein</fullName>
    </submittedName>
</protein>
<evidence type="ECO:0000256" key="7">
    <source>
        <dbReference type="ARBA" id="ARBA00022989"/>
    </source>
</evidence>
<dbReference type="Gene3D" id="1.20.1640.10">
    <property type="entry name" value="Multidrug efflux transporter AcrB transmembrane domain"/>
    <property type="match status" value="2"/>
</dbReference>
<proteinExistence type="inferred from homology"/>
<keyword evidence="10 17" id="KW-0472">Membrane</keyword>
<feature type="transmembrane region" description="Helical" evidence="17">
    <location>
        <begin position="485"/>
        <end position="511"/>
    </location>
</feature>
<feature type="domain" description="SSD" evidence="18">
    <location>
        <begin position="838"/>
        <end position="996"/>
    </location>
</feature>
<organism evidence="19 20">
    <name type="scientific">Tupaia chinensis</name>
    <name type="common">Chinese tree shrew</name>
    <name type="synonym">Tupaia belangeri chinensis</name>
    <dbReference type="NCBI Taxonomy" id="246437"/>
    <lineage>
        <taxon>Eukaryota</taxon>
        <taxon>Metazoa</taxon>
        <taxon>Chordata</taxon>
        <taxon>Craniata</taxon>
        <taxon>Vertebrata</taxon>
        <taxon>Euteleostomi</taxon>
        <taxon>Mammalia</taxon>
        <taxon>Eutheria</taxon>
        <taxon>Euarchontoglires</taxon>
        <taxon>Scandentia</taxon>
        <taxon>Tupaiidae</taxon>
        <taxon>Tupaia</taxon>
    </lineage>
</organism>
<evidence type="ECO:0000256" key="13">
    <source>
        <dbReference type="ARBA" id="ARBA00023180"/>
    </source>
</evidence>
<dbReference type="FunCoup" id="L9JF67">
    <property type="interactions" value="1726"/>
</dbReference>
<feature type="transmembrane region" description="Helical" evidence="17">
    <location>
        <begin position="908"/>
        <end position="930"/>
    </location>
</feature>
<evidence type="ECO:0000256" key="3">
    <source>
        <dbReference type="ARBA" id="ARBA00022448"/>
    </source>
</evidence>
<dbReference type="STRING" id="246437.L9JF67"/>
<dbReference type="InterPro" id="IPR032190">
    <property type="entry name" value="NPC1_N"/>
</dbReference>
<dbReference type="InterPro" id="IPR053958">
    <property type="entry name" value="HMGCR/SNAP/NPC1-like_SSD"/>
</dbReference>
<dbReference type="GO" id="GO:0030301">
    <property type="term" value="P:cholesterol transport"/>
    <property type="evidence" value="ECO:0007669"/>
    <property type="project" value="UniProtKB-ARBA"/>
</dbReference>
<comment type="catalytic activity">
    <reaction evidence="15">
        <text>cholesterol(in) = cholesterol(out)</text>
        <dbReference type="Rhea" id="RHEA:39747"/>
        <dbReference type="ChEBI" id="CHEBI:16113"/>
    </reaction>
</comment>
<dbReference type="Pfam" id="PF16414">
    <property type="entry name" value="NPC1_N"/>
    <property type="match status" value="1"/>
</dbReference>
<feature type="repeat" description="ANK" evidence="16">
    <location>
        <begin position="8"/>
        <end position="40"/>
    </location>
</feature>
<keyword evidence="9" id="KW-0443">Lipid metabolism</keyword>
<evidence type="ECO:0000256" key="17">
    <source>
        <dbReference type="SAM" id="Phobius"/>
    </source>
</evidence>
<feature type="repeat" description="ANK" evidence="16">
    <location>
        <begin position="140"/>
        <end position="172"/>
    </location>
</feature>
<name>L9JF67_TUPCH</name>
<evidence type="ECO:0000313" key="19">
    <source>
        <dbReference type="EMBL" id="ELW48959.1"/>
    </source>
</evidence>
<dbReference type="PROSITE" id="PS50297">
    <property type="entry name" value="ANK_REP_REGION"/>
    <property type="match status" value="6"/>
</dbReference>
<evidence type="ECO:0000259" key="18">
    <source>
        <dbReference type="PROSITE" id="PS50156"/>
    </source>
</evidence>
<dbReference type="Pfam" id="PF22314">
    <property type="entry name" value="NPC1_MLD"/>
    <property type="match status" value="1"/>
</dbReference>
<evidence type="ECO:0000256" key="15">
    <source>
        <dbReference type="ARBA" id="ARBA00034049"/>
    </source>
</evidence>
<dbReference type="FunFam" id="1.20.1640.10:FF:000008">
    <property type="entry name" value="NPC intracellular cholesterol transporter 1"/>
    <property type="match status" value="1"/>
</dbReference>
<dbReference type="Proteomes" id="UP000011518">
    <property type="component" value="Unassembled WGS sequence"/>
</dbReference>
<gene>
    <name evidence="19" type="ORF">TREES_T100006800</name>
</gene>
<comment type="subcellular location">
    <subcellularLocation>
        <location evidence="1">Endomembrane system</location>
        <topology evidence="1">Multi-pass membrane protein</topology>
    </subcellularLocation>
</comment>
<feature type="transmembrane region" description="Helical" evidence="17">
    <location>
        <begin position="1337"/>
        <end position="1358"/>
    </location>
</feature>
<dbReference type="PROSITE" id="PS50156">
    <property type="entry name" value="SSD"/>
    <property type="match status" value="1"/>
</dbReference>
<keyword evidence="7 17" id="KW-1133">Transmembrane helix</keyword>
<feature type="transmembrane region" description="Helical" evidence="17">
    <location>
        <begin position="1304"/>
        <end position="1325"/>
    </location>
</feature>
<dbReference type="NCBIfam" id="TIGR00917">
    <property type="entry name" value="2A060601"/>
    <property type="match status" value="1"/>
</dbReference>
<evidence type="ECO:0000256" key="9">
    <source>
        <dbReference type="ARBA" id="ARBA00023098"/>
    </source>
</evidence>
<feature type="transmembrane region" description="Helical" evidence="17">
    <location>
        <begin position="1370"/>
        <end position="1393"/>
    </location>
</feature>
<feature type="repeat" description="ANK" evidence="16">
    <location>
        <begin position="205"/>
        <end position="237"/>
    </location>
</feature>
<dbReference type="EMBL" id="KB321009">
    <property type="protein sequence ID" value="ELW48959.1"/>
    <property type="molecule type" value="Genomic_DNA"/>
</dbReference>
<evidence type="ECO:0000256" key="10">
    <source>
        <dbReference type="ARBA" id="ARBA00023136"/>
    </source>
</evidence>
<dbReference type="GO" id="GO:0042632">
    <property type="term" value="P:cholesterol homeostasis"/>
    <property type="evidence" value="ECO:0007669"/>
    <property type="project" value="TreeGrafter"/>
</dbReference>
<dbReference type="PANTHER" id="PTHR45727:SF2">
    <property type="entry name" value="NPC INTRACELLULAR CHOLESTEROL TRANSPORTER 1"/>
    <property type="match status" value="1"/>
</dbReference>
<keyword evidence="6" id="KW-0732">Signal</keyword>
<dbReference type="GO" id="GO:0012505">
    <property type="term" value="C:endomembrane system"/>
    <property type="evidence" value="ECO:0007669"/>
    <property type="project" value="UniProtKB-SubCell"/>
</dbReference>
<feature type="repeat" description="ANK" evidence="16">
    <location>
        <begin position="107"/>
        <end position="139"/>
    </location>
</feature>
<keyword evidence="12" id="KW-1207">Sterol metabolism</keyword>
<dbReference type="GO" id="GO:0030299">
    <property type="term" value="P:intestinal cholesterol absorption"/>
    <property type="evidence" value="ECO:0007669"/>
    <property type="project" value="TreeGrafter"/>
</dbReference>
<reference evidence="20" key="2">
    <citation type="journal article" date="2013" name="Nat. Commun.">
        <title>Genome of the Chinese tree shrew.</title>
        <authorList>
            <person name="Fan Y."/>
            <person name="Huang Z.Y."/>
            <person name="Cao C.C."/>
            <person name="Chen C.S."/>
            <person name="Chen Y.X."/>
            <person name="Fan D.D."/>
            <person name="He J."/>
            <person name="Hou H.L."/>
            <person name="Hu L."/>
            <person name="Hu X.T."/>
            <person name="Jiang X.T."/>
            <person name="Lai R."/>
            <person name="Lang Y.S."/>
            <person name="Liang B."/>
            <person name="Liao S.G."/>
            <person name="Mu D."/>
            <person name="Ma Y.Y."/>
            <person name="Niu Y.Y."/>
            <person name="Sun X.Q."/>
            <person name="Xia J.Q."/>
            <person name="Xiao J."/>
            <person name="Xiong Z.Q."/>
            <person name="Xu L."/>
            <person name="Yang L."/>
            <person name="Zhang Y."/>
            <person name="Zhao W."/>
            <person name="Zhao X.D."/>
            <person name="Zheng Y.T."/>
            <person name="Zhou J.M."/>
            <person name="Zhu Y.B."/>
            <person name="Zhang G.J."/>
            <person name="Wang J."/>
            <person name="Yao Y.G."/>
        </authorList>
    </citation>
    <scope>NUCLEOTIDE SEQUENCE [LARGE SCALE GENOMIC DNA]</scope>
</reference>
<evidence type="ECO:0000256" key="16">
    <source>
        <dbReference type="PROSITE-ProRule" id="PRU00023"/>
    </source>
</evidence>
<comment type="similarity">
    <text evidence="2">Belongs to the patched family.</text>
</comment>
<keyword evidence="3" id="KW-0813">Transport</keyword>
<dbReference type="PROSITE" id="PS50088">
    <property type="entry name" value="ANK_REPEAT"/>
    <property type="match status" value="6"/>
</dbReference>
<dbReference type="InterPro" id="IPR053956">
    <property type="entry name" value="NPC1_MLD"/>
</dbReference>
<keyword evidence="20" id="KW-1185">Reference proteome</keyword>
<keyword evidence="5 17" id="KW-0812">Transmembrane</keyword>
<keyword evidence="8" id="KW-0445">Lipid transport</keyword>
<dbReference type="GO" id="GO:0015485">
    <property type="term" value="F:cholesterol binding"/>
    <property type="evidence" value="ECO:0007669"/>
    <property type="project" value="TreeGrafter"/>
</dbReference>
<keyword evidence="16" id="KW-0040">ANK repeat</keyword>
<feature type="repeat" description="ANK" evidence="16">
    <location>
        <begin position="41"/>
        <end position="73"/>
    </location>
</feature>
<evidence type="ECO:0000313" key="20">
    <source>
        <dbReference type="Proteomes" id="UP000011518"/>
    </source>
</evidence>
<evidence type="ECO:0000256" key="11">
    <source>
        <dbReference type="ARBA" id="ARBA00023157"/>
    </source>
</evidence>
<feature type="transmembrane region" description="Helical" evidence="17">
    <location>
        <begin position="951"/>
        <end position="968"/>
    </location>
</feature>
<feature type="transmembrane region" description="Helical" evidence="17">
    <location>
        <begin position="974"/>
        <end position="996"/>
    </location>
</feature>
<dbReference type="Gene3D" id="1.25.40.20">
    <property type="entry name" value="Ankyrin repeat-containing domain"/>
    <property type="match status" value="2"/>
</dbReference>
<dbReference type="SUPFAM" id="SSF48403">
    <property type="entry name" value="Ankyrin repeat"/>
    <property type="match status" value="1"/>
</dbReference>
<dbReference type="InterPro" id="IPR036770">
    <property type="entry name" value="Ankyrin_rpt-contain_sf"/>
</dbReference>
<keyword evidence="4" id="KW-0153">Cholesterol metabolism</keyword>
<dbReference type="InterPro" id="IPR000731">
    <property type="entry name" value="SSD"/>
</dbReference>
<evidence type="ECO:0000256" key="5">
    <source>
        <dbReference type="ARBA" id="ARBA00022692"/>
    </source>
</evidence>
<dbReference type="InterPro" id="IPR002110">
    <property type="entry name" value="Ankyrin_rpt"/>
</dbReference>
<evidence type="ECO:0000256" key="6">
    <source>
        <dbReference type="ARBA" id="ARBA00022729"/>
    </source>
</evidence>
<evidence type="ECO:0000256" key="2">
    <source>
        <dbReference type="ARBA" id="ARBA00005585"/>
    </source>
</evidence>
<dbReference type="eggNOG" id="KOG1933">
    <property type="taxonomic scope" value="Eukaryota"/>
</dbReference>
<dbReference type="Pfam" id="PF12796">
    <property type="entry name" value="Ank_2"/>
    <property type="match status" value="2"/>
</dbReference>
<keyword evidence="13" id="KW-0325">Glycoprotein</keyword>
<dbReference type="SUPFAM" id="SSF82866">
    <property type="entry name" value="Multidrug efflux transporter AcrB transmembrane domain"/>
    <property type="match status" value="2"/>
</dbReference>
<evidence type="ECO:0000256" key="14">
    <source>
        <dbReference type="ARBA" id="ARBA00023221"/>
    </source>
</evidence>
<dbReference type="InterPro" id="IPR004765">
    <property type="entry name" value="NPC1-like"/>
</dbReference>
<evidence type="ECO:0000256" key="12">
    <source>
        <dbReference type="ARBA" id="ARBA00023166"/>
    </source>
</evidence>
<feature type="transmembrane region" description="Helical" evidence="17">
    <location>
        <begin position="1279"/>
        <end position="1298"/>
    </location>
</feature>
<dbReference type="GO" id="GO:0005319">
    <property type="term" value="F:lipid transporter activity"/>
    <property type="evidence" value="ECO:0007669"/>
    <property type="project" value="InterPro"/>
</dbReference>
<evidence type="ECO:0000256" key="8">
    <source>
        <dbReference type="ARBA" id="ARBA00023055"/>
    </source>
</evidence>
<reference evidence="20" key="1">
    <citation type="submission" date="2012-07" db="EMBL/GenBank/DDBJ databases">
        <title>Genome of the Chinese tree shrew, a rising model animal genetically related to primates.</title>
        <authorList>
            <person name="Zhang G."/>
            <person name="Fan Y."/>
            <person name="Yao Y."/>
            <person name="Huang Z."/>
        </authorList>
    </citation>
    <scope>NUCLEOTIDE SEQUENCE [LARGE SCALE GENOMIC DNA]</scope>
</reference>
<evidence type="ECO:0000256" key="4">
    <source>
        <dbReference type="ARBA" id="ARBA00022548"/>
    </source>
</evidence>
<dbReference type="PANTHER" id="PTHR45727">
    <property type="entry name" value="NPC INTRACELLULAR CHOLESTEROL TRANSPORTER 1"/>
    <property type="match status" value="1"/>
</dbReference>
<dbReference type="Pfam" id="PF00023">
    <property type="entry name" value="Ank"/>
    <property type="match status" value="1"/>
</dbReference>
<feature type="transmembrane region" description="Helical" evidence="17">
    <location>
        <begin position="571"/>
        <end position="589"/>
    </location>
</feature>
<keyword evidence="11" id="KW-1015">Disulfide bond</keyword>
<feature type="transmembrane region" description="Helical" evidence="17">
    <location>
        <begin position="872"/>
        <end position="896"/>
    </location>
</feature>
<dbReference type="GO" id="GO:0008203">
    <property type="term" value="P:cholesterol metabolic process"/>
    <property type="evidence" value="ECO:0007669"/>
    <property type="project" value="UniProtKB-KW"/>
</dbReference>
<sequence>MCKMSFKHGTTLLMVASYAGHIDCVKELVLQGADINLQRESGTTALFFAAQQGHNDVVRFLFGFGASTEFRTKDGGTALLAASQYGHMQVVETLLKHGANIHDQLYDGATALFLAAQGGYLDVIRLLLSSGAKVNQPRQDGTAPLWIASQMGHSEVVRVMLLRGADRDAARNDGTTALLKAANKGYNDVIEELLKFSPTLGILKNGTSALHAAVLSGNIKTVALLLEAGADPGLRNKVFSQSCVWYGECGIATGDKRYNCKYSGPPKPLPKDGYDLVQELCPGFFFDNVSLCCDVQQLQTLKDNLQLPLQFLSRCPSCFYNLMNLFCELTCSPRQSQFLNVTATEDYVDPVTNQTKTNVEELQYYVGQSFANAMYNACRDVEAPSSNDKALGFLCGKDADACNATNWIEYMFSKDNGQAPFTITPIFSDLPVHGMEPMNNATKACSESVDEVTGPCSCQDCSVMCGPKPQPPPPPVPWRIFGLDAMYVVMWITYMAFLLVFFGAFFAVWCYRKRYFVSEYTPIDSNIAYSVNASDKGEASCCDPLGAAFEGCLKRLFTQWGSFCVRNPGSIIFFSLVFIAACSSGLVFVRVTTNPVDLWSAPNSQARLEKEYFDAHFGPFFRTEQLIIQAPHTDRHTYKPYPSGADVPFGPPLDLEILHQVLDLQTAIENITASYNNETVTLQDICLAPLSPYNKNCTIMSVLNYFQNSHSMLDHKIGDDFFVYADYHTHFLYCVRAPASLNDTSLLHDPCLGTFGGPVFPWLVLGGYDDQNYGNATALVITFPVNNYYNDTEKLQRAQAWEKEFINFVKNYKNPNLTISFTSERSIEDELNRESNSDVFTVVISYAIMFLYISLALGHIKSCHRFLVDSKISLGIAGILIVLSSVACSLGIFSYIGVPLTLIVIEVIPFLVLAVGVDNIFILVQTYQLLARTEAHTDRRRAQSHLLWRKVTQLFPVPSGALSMMPAVHTFSLFAGMAVLIDFILQMTCFVSLLGLDIKRQENNQLDILCCVRGAEDGTGVQASEGYLFSFFKNFYSPLLLKDWMRPIVDSYVVDYFKSLSQYLHAGPPVYFVLEEGHDYTSLRGQNMVCGGTGCDNNSLVQQLFDAAQLDSYTRIGFAPSSWIDDYFDWVKPQSSCCRIYNITDQFCNASVVDPACVRCRPLTPEGKQRPQGGDFMRFLPMFLSDNPNPKCGKGGHAAYSSAVNLLNNGTGVGATYFMTYHTVLQNSTDFIDAMKKARLIASNITETMGINGSNYRVFPYSVFYVFYEQYLTIIDDTIFNLGVSLGAIFLVTMVLLGCELWSAVLMCATIAMIVVNMFGVMWLWGISLNAVSLVNLVMVFSGITLTKFGGIVVLAFAKSQIFQIFYFRMYLAMVLLGATHGLIFLPVLLSYIGPSINKAKSRTTQDRYKGTERERLLNF</sequence>
<dbReference type="GO" id="GO:0005886">
    <property type="term" value="C:plasma membrane"/>
    <property type="evidence" value="ECO:0007669"/>
    <property type="project" value="TreeGrafter"/>
</dbReference>